<dbReference type="InterPro" id="IPR008875">
    <property type="entry name" value="TraX"/>
</dbReference>
<evidence type="ECO:0000256" key="1">
    <source>
        <dbReference type="SAM" id="Phobius"/>
    </source>
</evidence>
<gene>
    <name evidence="2" type="ORF">ACFPQ3_11755</name>
</gene>
<feature type="transmembrane region" description="Helical" evidence="1">
    <location>
        <begin position="92"/>
        <end position="112"/>
    </location>
</feature>
<feature type="transmembrane region" description="Helical" evidence="1">
    <location>
        <begin position="12"/>
        <end position="30"/>
    </location>
</feature>
<comment type="caution">
    <text evidence="2">The sequence shown here is derived from an EMBL/GenBank/DDBJ whole genome shotgun (WGS) entry which is preliminary data.</text>
</comment>
<keyword evidence="1" id="KW-1133">Transmembrane helix</keyword>
<keyword evidence="1" id="KW-0472">Membrane</keyword>
<dbReference type="Pfam" id="PF05857">
    <property type="entry name" value="TraX"/>
    <property type="match status" value="1"/>
</dbReference>
<reference evidence="3" key="1">
    <citation type="journal article" date="2019" name="Int. J. Syst. Evol. Microbiol.">
        <title>The Global Catalogue of Microorganisms (GCM) 10K type strain sequencing project: providing services to taxonomists for standard genome sequencing and annotation.</title>
        <authorList>
            <consortium name="The Broad Institute Genomics Platform"/>
            <consortium name="The Broad Institute Genome Sequencing Center for Infectious Disease"/>
            <person name="Wu L."/>
            <person name="Ma J."/>
        </authorList>
    </citation>
    <scope>NUCLEOTIDE SEQUENCE [LARGE SCALE GENOMIC DNA]</scope>
    <source>
        <strain evidence="3">DT43</strain>
    </source>
</reference>
<organism evidence="2 3">
    <name type="scientific">Streptococcus caledonicus</name>
    <dbReference type="NCBI Taxonomy" id="2614158"/>
    <lineage>
        <taxon>Bacteria</taxon>
        <taxon>Bacillati</taxon>
        <taxon>Bacillota</taxon>
        <taxon>Bacilli</taxon>
        <taxon>Lactobacillales</taxon>
        <taxon>Streptococcaceae</taxon>
        <taxon>Streptococcus</taxon>
    </lineage>
</organism>
<protein>
    <submittedName>
        <fullName evidence="2">TraX family protein</fullName>
    </submittedName>
</protein>
<evidence type="ECO:0000313" key="2">
    <source>
        <dbReference type="EMBL" id="MFC5632197.1"/>
    </source>
</evidence>
<sequence>MKKHDAFNLKVIAILAMLINHIGHTFEAIWNPPVWTFFYLSVGLLTFPIMAYLMVDGFYYTRNRWKYAGRLGFFSLLSFIPFHYTFSSPLPMWVGNNIMFTLMMGVLMMMVLEKCRSFWWEIPVVLAFITLTLWSDWQLFGILIIYVFYRFRQSNHKFWVIPFVSLIMVLLSWNTYESYLQDLWLGSLVKAIIVANLGILLVIPILLSYNGQRGYSPIWVKWGFYAFYPGHLLVLWGIRFMIFGY</sequence>
<feature type="transmembrane region" description="Helical" evidence="1">
    <location>
        <begin position="36"/>
        <end position="55"/>
    </location>
</feature>
<dbReference type="Proteomes" id="UP001596110">
    <property type="component" value="Unassembled WGS sequence"/>
</dbReference>
<name>A0ABW0UFT4_9STRE</name>
<proteinExistence type="predicted"/>
<dbReference type="RefSeq" id="WP_156805971.1">
    <property type="nucleotide sequence ID" value="NZ_JBHSOJ010000033.1"/>
</dbReference>
<dbReference type="EMBL" id="JBHSOJ010000033">
    <property type="protein sequence ID" value="MFC5632197.1"/>
    <property type="molecule type" value="Genomic_DNA"/>
</dbReference>
<feature type="transmembrane region" description="Helical" evidence="1">
    <location>
        <begin position="67"/>
        <end position="86"/>
    </location>
</feature>
<accession>A0ABW0UFT4</accession>
<feature type="transmembrane region" description="Helical" evidence="1">
    <location>
        <begin position="222"/>
        <end position="242"/>
    </location>
</feature>
<feature type="transmembrane region" description="Helical" evidence="1">
    <location>
        <begin position="158"/>
        <end position="176"/>
    </location>
</feature>
<feature type="transmembrane region" description="Helical" evidence="1">
    <location>
        <begin position="124"/>
        <end position="146"/>
    </location>
</feature>
<keyword evidence="3" id="KW-1185">Reference proteome</keyword>
<feature type="transmembrane region" description="Helical" evidence="1">
    <location>
        <begin position="188"/>
        <end position="210"/>
    </location>
</feature>
<evidence type="ECO:0000313" key="3">
    <source>
        <dbReference type="Proteomes" id="UP001596110"/>
    </source>
</evidence>
<keyword evidence="1" id="KW-0812">Transmembrane</keyword>